<dbReference type="InterPro" id="IPR036317">
    <property type="entry name" value="Cullin_homology_sf"/>
</dbReference>
<keyword evidence="2" id="KW-1185">Reference proteome</keyword>
<reference evidence="1" key="1">
    <citation type="submission" date="2011-01" db="EMBL/GenBank/DDBJ databases">
        <title>The Genome Sequence of Nematocida parisii strain ERTm3.</title>
        <authorList>
            <consortium name="The Broad Institute Genome Sequencing Platform"/>
            <consortium name="The Broad Institute Genome Sequencing Center for Infectious Disease"/>
            <person name="Cuomo C."/>
            <person name="Troemel E."/>
            <person name="Young S.K."/>
            <person name="Zeng Q."/>
            <person name="Gargeya S."/>
            <person name="Fitzgerald M."/>
            <person name="Haas B."/>
            <person name="Abouelleil A."/>
            <person name="Alvarado L."/>
            <person name="Arachchi H.M."/>
            <person name="Berlin A."/>
            <person name="Chapman S.B."/>
            <person name="Gearin G."/>
            <person name="Goldberg J."/>
            <person name="Griggs A."/>
            <person name="Gujja S."/>
            <person name="Hansen M."/>
            <person name="Heiman D."/>
            <person name="Howarth C."/>
            <person name="Larimer J."/>
            <person name="Lui A."/>
            <person name="MacDonald P.J.P."/>
            <person name="McCowen C."/>
            <person name="Montmayeur A."/>
            <person name="Murphy C."/>
            <person name="Neiman D."/>
            <person name="Pearson M."/>
            <person name="Priest M."/>
            <person name="Roberts A."/>
            <person name="Saif S."/>
            <person name="Shea T."/>
            <person name="Sisk P."/>
            <person name="Stolte C."/>
            <person name="Sykes S."/>
            <person name="Wortman J."/>
            <person name="Nusbaum C."/>
            <person name="Birren B."/>
        </authorList>
    </citation>
    <scope>NUCLEOTIDE SEQUENCE</scope>
    <source>
        <strain evidence="1">ERTm3</strain>
    </source>
</reference>
<accession>I3EK66</accession>
<gene>
    <name evidence="1" type="ORF">NEQG_00383</name>
</gene>
<evidence type="ECO:0000313" key="2">
    <source>
        <dbReference type="Proteomes" id="UP000002872"/>
    </source>
</evidence>
<organism evidence="1 2">
    <name type="scientific">Nematocida parisii (strain ERTm3)</name>
    <name type="common">Nematode killer fungus</name>
    <dbReference type="NCBI Taxonomy" id="935791"/>
    <lineage>
        <taxon>Eukaryota</taxon>
        <taxon>Fungi</taxon>
        <taxon>Fungi incertae sedis</taxon>
        <taxon>Microsporidia</taxon>
        <taxon>Nematocida</taxon>
    </lineage>
</organism>
<dbReference type="SUPFAM" id="SSF75632">
    <property type="entry name" value="Cullin homology domain"/>
    <property type="match status" value="1"/>
</dbReference>
<evidence type="ECO:0008006" key="3">
    <source>
        <dbReference type="Google" id="ProtNLM"/>
    </source>
</evidence>
<dbReference type="OMA" id="LACIRWS"/>
<dbReference type="VEuPathDB" id="MicrosporidiaDB:NEQG_00383"/>
<dbReference type="Gene3D" id="3.30.230.130">
    <property type="entry name" value="Cullin, Chain C, Domain 2"/>
    <property type="match status" value="1"/>
</dbReference>
<dbReference type="OrthoDB" id="2187379at2759"/>
<dbReference type="InParanoid" id="I3EK66"/>
<name>I3EK66_NEMP3</name>
<dbReference type="EMBL" id="GL870876">
    <property type="protein sequence ID" value="EIJ89613.1"/>
    <property type="molecule type" value="Genomic_DNA"/>
</dbReference>
<protein>
    <recommendedName>
        <fullName evidence="3">Cullin family profile domain-containing protein</fullName>
    </recommendedName>
</protein>
<dbReference type="AlphaFoldDB" id="I3EK66"/>
<dbReference type="HOGENOM" id="CLU_383604_0_0_1"/>
<dbReference type="Proteomes" id="UP000002872">
    <property type="component" value="Unassembled WGS sequence"/>
</dbReference>
<dbReference type="SUPFAM" id="SSF74788">
    <property type="entry name" value="Cullin repeat-like"/>
    <property type="match status" value="1"/>
</dbReference>
<proteinExistence type="predicted"/>
<sequence length="721" mass="83726">MAVDLGEKGSNGEKYLSVIKESINRLICTPEDRKCYAVFMDGYNAVYKYCTENTKEKYIIEGAEVYKIYDQLLIKHLKRLPEDYTLETFVRFIDGYIRANERICKMLSFLQRYFVRVNLEISNANVVELKDLYYQRLFSILINGKESKLHMMFVDELKEYLEIKLQKKVDVGAYNKKLKILRVMVRVYIKICEVSDQKKSLKKLFNAIAKFIAILKKKVSEKEQIDYIYYKIATVDGLFKNKEKSKKNLYRMVEEKLDDQILKNFIEGFVSKIMRTGINKKSHAEVVPFYSFIDSSVKSKSIFVNTAILMSIKIVEKITDCSSFLKFCIFMNKHFECMPRTSGSVKKVFELVLRRKLESLLITNTDTLEFEKQLLGDIETHMKQRKQPLLELSLIISNVPAHRNMFWSEFIIGIKNRLIMGSLAATEKKLINLITKRIEAYRESKLRKNLKVHKTALEYINIETLHKTQEYYDPVNFEEILLCIKDIAISEIYFRTHKSDLKSDCFLLACIRWSYPVVNIRIPAELKEMWSNLNKYCTEKGRKFILKLCPTVSSVTLEVNDIEVECDVIQGTILILLARAGIETLDSLVYAVLVDVTDQAQEMIKTKLQTLIDASIITENNGIYEIHKNLPKEPRRINIFSPDTQSTLSEITTAKYAYSKSAIEACIVRTLKKQTGMESSELKQIVMKTFPLEDQELDAYIMALQEKGLISASSNLLYFVP</sequence>
<dbReference type="InterPro" id="IPR016159">
    <property type="entry name" value="Cullin_repeat-like_dom_sf"/>
</dbReference>
<evidence type="ECO:0000313" key="1">
    <source>
        <dbReference type="EMBL" id="EIJ89613.1"/>
    </source>
</evidence>